<reference evidence="12" key="3">
    <citation type="submission" date="2021-06" db="EMBL/GenBank/DDBJ databases">
        <title>Genomic Description and Analysis of Intracellular Bacteria, Candidatus Berkiella cookevillensis and Candidatus Berkiella aquae.</title>
        <authorList>
            <person name="Kidane D.T."/>
            <person name="Mehari Y.T."/>
            <person name="Rice F.C."/>
            <person name="Arivett B.A."/>
            <person name="Farone A.L."/>
            <person name="Berk S.G."/>
            <person name="Farone M.B."/>
        </authorList>
    </citation>
    <scope>NUCLEOTIDE SEQUENCE</scope>
    <source>
        <strain evidence="12">HT99</strain>
    </source>
</reference>
<evidence type="ECO:0000256" key="9">
    <source>
        <dbReference type="HAMAP-Rule" id="MF_00911"/>
    </source>
</evidence>
<dbReference type="GO" id="GO:0090529">
    <property type="term" value="P:cell septum assembly"/>
    <property type="evidence" value="ECO:0007669"/>
    <property type="project" value="InterPro"/>
</dbReference>
<dbReference type="Gene3D" id="3.10.20.310">
    <property type="entry name" value="membrane protein fhac"/>
    <property type="match status" value="1"/>
</dbReference>
<comment type="function">
    <text evidence="9">Essential cell division protein. May link together the upstream cell division proteins, which are predominantly cytoplasmic, with the downstream cell division proteins, which are predominantly periplasmic. May control correct divisome assembly.</text>
</comment>
<reference evidence="12" key="2">
    <citation type="journal article" date="2016" name="Genome Announc.">
        <title>Draft Genome Sequences of Two Novel Amoeba-Resistant Intranuclear Bacteria, 'Candidatus Berkiella cookevillensis' and 'Candidatus Berkiella aquae'.</title>
        <authorList>
            <person name="Mehari Y.T."/>
            <person name="Arivett B.A."/>
            <person name="Farone A.L."/>
            <person name="Gunderson J.H."/>
            <person name="Farone M.B."/>
        </authorList>
    </citation>
    <scope>NUCLEOTIDE SEQUENCE</scope>
    <source>
        <strain evidence="12">HT99</strain>
    </source>
</reference>
<sequence>MEKTSRQKIRHAIEKRQKQPNPIWKRLGMGLGSLSLFFVLGYATLWFLDPIHFPLTSVKLLGERNHLTQTELYQIIIPEMKSGFFRFKVSKIRSKLLALPWIKQVDVRKVWPNQLVIHFEEHTPAAYWGNQGLVSEQGVLFTPQYAVTIPDLPLLEGPDGRSNTVWQQYLEMKKMLAPLQLHITQITLAPRGAWQLRLSNGTTIVLGTHDILPRLNRFIRVYDQHLCQKQAQLAYVDLRYTSGMAVGWK</sequence>
<reference evidence="11" key="1">
    <citation type="submission" date="2015-09" db="EMBL/GenBank/DDBJ databases">
        <title>Draft Genome Sequences of Two Novel Amoeba-resistant Intranuclear Bacteria, Candidatus Berkiella cookevillensis and Candidatus Berkiella aquae.</title>
        <authorList>
            <person name="Mehari Y.T."/>
            <person name="Arivett B.A."/>
            <person name="Farone A.L."/>
            <person name="Gunderson J.H."/>
            <person name="Farone M.B."/>
        </authorList>
    </citation>
    <scope>NUCLEOTIDE SEQUENCE [LARGE SCALE GENOMIC DNA]</scope>
    <source>
        <strain evidence="11">HT99</strain>
    </source>
</reference>
<dbReference type="InterPro" id="IPR005548">
    <property type="entry name" value="Cell_div_FtsQ/DivIB_C"/>
</dbReference>
<evidence type="ECO:0000256" key="4">
    <source>
        <dbReference type="ARBA" id="ARBA00022618"/>
    </source>
</evidence>
<evidence type="ECO:0000256" key="7">
    <source>
        <dbReference type="ARBA" id="ARBA00023136"/>
    </source>
</evidence>
<dbReference type="InterPro" id="IPR026579">
    <property type="entry name" value="FtsQ"/>
</dbReference>
<evidence type="ECO:0000256" key="5">
    <source>
        <dbReference type="ARBA" id="ARBA00022692"/>
    </source>
</evidence>
<comment type="subunit">
    <text evidence="9">Part of a complex composed of FtsB, FtsL and FtsQ.</text>
</comment>
<organism evidence="11">
    <name type="scientific">Candidatus Berkiella aquae</name>
    <dbReference type="NCBI Taxonomy" id="295108"/>
    <lineage>
        <taxon>Bacteria</taxon>
        <taxon>Pseudomonadati</taxon>
        <taxon>Pseudomonadota</taxon>
        <taxon>Gammaproteobacteria</taxon>
        <taxon>Candidatus Berkiellales</taxon>
        <taxon>Candidatus Berkiellaceae</taxon>
        <taxon>Candidatus Berkiella</taxon>
    </lineage>
</organism>
<comment type="subcellular location">
    <subcellularLocation>
        <location evidence="9">Cell inner membrane</location>
        <topology evidence="9">Single-pass type II membrane protein</topology>
    </subcellularLocation>
    <subcellularLocation>
        <location evidence="1">Membrane</location>
    </subcellularLocation>
    <text evidence="9">Localizes to the division septum.</text>
</comment>
<keyword evidence="7 9" id="KW-0472">Membrane</keyword>
<dbReference type="InterPro" id="IPR013685">
    <property type="entry name" value="POTRA_FtsQ_type"/>
</dbReference>
<evidence type="ECO:0000256" key="1">
    <source>
        <dbReference type="ARBA" id="ARBA00004370"/>
    </source>
</evidence>
<feature type="transmembrane region" description="Helical" evidence="9">
    <location>
        <begin position="27"/>
        <end position="48"/>
    </location>
</feature>
<feature type="domain" description="POTRA" evidence="10">
    <location>
        <begin position="53"/>
        <end position="122"/>
    </location>
</feature>
<protein>
    <recommendedName>
        <fullName evidence="9">Cell division protein FtsQ</fullName>
    </recommendedName>
</protein>
<dbReference type="AlphaFoldDB" id="A0A0Q9YGR1"/>
<gene>
    <name evidence="9 11" type="primary">ftsQ</name>
    <name evidence="12" type="ORF">HT99x_005170</name>
    <name evidence="11" type="ORF">HT99x_02729</name>
</gene>
<evidence type="ECO:0000313" key="12">
    <source>
        <dbReference type="EMBL" id="MCS5710811.1"/>
    </source>
</evidence>
<dbReference type="STRING" id="295108.HT99x_02729"/>
<dbReference type="InterPro" id="IPR034746">
    <property type="entry name" value="POTRA"/>
</dbReference>
<evidence type="ECO:0000256" key="6">
    <source>
        <dbReference type="ARBA" id="ARBA00022989"/>
    </source>
</evidence>
<dbReference type="RefSeq" id="WP_075067326.1">
    <property type="nucleotide sequence ID" value="NZ_LKAJ02000001.1"/>
</dbReference>
<dbReference type="HAMAP" id="MF_00911">
    <property type="entry name" value="FtsQ_subfam"/>
    <property type="match status" value="1"/>
</dbReference>
<dbReference type="Pfam" id="PF08478">
    <property type="entry name" value="POTRA_1"/>
    <property type="match status" value="1"/>
</dbReference>
<dbReference type="GO" id="GO:0043093">
    <property type="term" value="P:FtsZ-dependent cytokinesis"/>
    <property type="evidence" value="ECO:0007669"/>
    <property type="project" value="UniProtKB-UniRule"/>
</dbReference>
<keyword evidence="13" id="KW-1185">Reference proteome</keyword>
<proteinExistence type="inferred from homology"/>
<keyword evidence="2 9" id="KW-1003">Cell membrane</keyword>
<name>A0A0Q9YGR1_9GAMM</name>
<evidence type="ECO:0000259" key="10">
    <source>
        <dbReference type="PROSITE" id="PS51779"/>
    </source>
</evidence>
<evidence type="ECO:0000313" key="11">
    <source>
        <dbReference type="EMBL" id="KRG19750.1"/>
    </source>
</evidence>
<keyword evidence="4 9" id="KW-0132">Cell division</keyword>
<dbReference type="EMBL" id="LKAJ01000015">
    <property type="protein sequence ID" value="KRG19750.1"/>
    <property type="molecule type" value="Genomic_DNA"/>
</dbReference>
<keyword evidence="6 9" id="KW-1133">Transmembrane helix</keyword>
<comment type="caution">
    <text evidence="11">The sequence shown here is derived from an EMBL/GenBank/DDBJ whole genome shotgun (WGS) entry which is preliminary data.</text>
</comment>
<dbReference type="OrthoDB" id="9790370at2"/>
<dbReference type="Pfam" id="PF03799">
    <property type="entry name" value="FtsQ_DivIB_C"/>
    <property type="match status" value="1"/>
</dbReference>
<dbReference type="PROSITE" id="PS51779">
    <property type="entry name" value="POTRA"/>
    <property type="match status" value="1"/>
</dbReference>
<evidence type="ECO:0000256" key="2">
    <source>
        <dbReference type="ARBA" id="ARBA00022475"/>
    </source>
</evidence>
<accession>A0A0Q9YGR1</accession>
<dbReference type="Proteomes" id="UP000051497">
    <property type="component" value="Unassembled WGS sequence"/>
</dbReference>
<evidence type="ECO:0000313" key="13">
    <source>
        <dbReference type="Proteomes" id="UP000051497"/>
    </source>
</evidence>
<evidence type="ECO:0000256" key="3">
    <source>
        <dbReference type="ARBA" id="ARBA00022519"/>
    </source>
</evidence>
<evidence type="ECO:0000256" key="8">
    <source>
        <dbReference type="ARBA" id="ARBA00023306"/>
    </source>
</evidence>
<dbReference type="Gene3D" id="3.40.50.11690">
    <property type="entry name" value="Cell division protein FtsQ/DivIB"/>
    <property type="match status" value="1"/>
</dbReference>
<keyword evidence="5 9" id="KW-0812">Transmembrane</keyword>
<keyword evidence="8 9" id="KW-0131">Cell cycle</keyword>
<dbReference type="PANTHER" id="PTHR35851:SF1">
    <property type="entry name" value="CELL DIVISION PROTEIN FTSQ"/>
    <property type="match status" value="1"/>
</dbReference>
<keyword evidence="3 9" id="KW-0997">Cell inner membrane</keyword>
<dbReference type="EMBL" id="LKAJ02000001">
    <property type="protein sequence ID" value="MCS5710811.1"/>
    <property type="molecule type" value="Genomic_DNA"/>
</dbReference>
<dbReference type="InterPro" id="IPR045335">
    <property type="entry name" value="FtsQ_C_sf"/>
</dbReference>
<dbReference type="GO" id="GO:0005886">
    <property type="term" value="C:plasma membrane"/>
    <property type="evidence" value="ECO:0007669"/>
    <property type="project" value="UniProtKB-SubCell"/>
</dbReference>
<dbReference type="GO" id="GO:0032153">
    <property type="term" value="C:cell division site"/>
    <property type="evidence" value="ECO:0007669"/>
    <property type="project" value="UniProtKB-UniRule"/>
</dbReference>
<dbReference type="PANTHER" id="PTHR35851">
    <property type="entry name" value="CELL DIVISION PROTEIN FTSQ"/>
    <property type="match status" value="1"/>
</dbReference>
<comment type="similarity">
    <text evidence="9">Belongs to the FtsQ/DivIB family. FtsQ subfamily.</text>
</comment>